<name>A0A2Y9RPU2_TRIMA</name>
<evidence type="ECO:0000313" key="3">
    <source>
        <dbReference type="RefSeq" id="XP_023593583.1"/>
    </source>
</evidence>
<sequence>MDNPCACFQTTAENNESILPDPEPIGSYDMLLGPPEMFIEPSATAQMKTHILLVQKKPDKPISYLNHLSHWNPSTLKFFPQKPGSYKHHSNPSKKHKSLSPKRHPNPSCNPKPSGHEPHPVPLQPAYPEPPSFGTTLSKPAVTTTKLIASTSTNIATSVSGKSSARPLSAATATLSDAPITDEIPTSSSADTTLAPEKTPENTTFDALTPSASVLISTEYFASICIPVSSETKSGERTTTSMVTTIVKIPTTSATSDATSIPSSTTLASKPTPSSQSVGKISVSTIQVAGMTIAAVTSVSSTIIASTTLTITNTITIKTTLSHYFLSCHLHSNHY</sequence>
<evidence type="ECO:0000313" key="2">
    <source>
        <dbReference type="Proteomes" id="UP000248480"/>
    </source>
</evidence>
<accession>A0A2Y9RPU2</accession>
<evidence type="ECO:0000256" key="1">
    <source>
        <dbReference type="SAM" id="MobiDB-lite"/>
    </source>
</evidence>
<feature type="region of interest" description="Disordered" evidence="1">
    <location>
        <begin position="255"/>
        <end position="278"/>
    </location>
</feature>
<feature type="region of interest" description="Disordered" evidence="1">
    <location>
        <begin position="179"/>
        <end position="203"/>
    </location>
</feature>
<dbReference type="InParanoid" id="A0A2Y9RPU2"/>
<feature type="compositionally biased region" description="Pro residues" evidence="1">
    <location>
        <begin position="120"/>
        <end position="131"/>
    </location>
</feature>
<reference evidence="3" key="1">
    <citation type="submission" date="2025-08" db="UniProtKB">
        <authorList>
            <consortium name="RefSeq"/>
        </authorList>
    </citation>
    <scope>IDENTIFICATION</scope>
</reference>
<dbReference type="Proteomes" id="UP000248480">
    <property type="component" value="Unplaced"/>
</dbReference>
<feature type="region of interest" description="Disordered" evidence="1">
    <location>
        <begin position="79"/>
        <end position="138"/>
    </location>
</feature>
<protein>
    <submittedName>
        <fullName evidence="3">Flocculation protein FLO11-like</fullName>
    </submittedName>
</protein>
<dbReference type="GeneID" id="111821823"/>
<organism evidence="2 3">
    <name type="scientific">Trichechus manatus latirostris</name>
    <name type="common">Florida manatee</name>
    <dbReference type="NCBI Taxonomy" id="127582"/>
    <lineage>
        <taxon>Eukaryota</taxon>
        <taxon>Metazoa</taxon>
        <taxon>Chordata</taxon>
        <taxon>Craniata</taxon>
        <taxon>Vertebrata</taxon>
        <taxon>Euteleostomi</taxon>
        <taxon>Mammalia</taxon>
        <taxon>Eutheria</taxon>
        <taxon>Afrotheria</taxon>
        <taxon>Sirenia</taxon>
        <taxon>Trichechidae</taxon>
        <taxon>Trichechus</taxon>
    </lineage>
</organism>
<dbReference type="AlphaFoldDB" id="A0A2Y9RPU2"/>
<feature type="compositionally biased region" description="Basic residues" evidence="1">
    <location>
        <begin position="85"/>
        <end position="105"/>
    </location>
</feature>
<dbReference type="KEGG" id="tmu:111821823"/>
<dbReference type="RefSeq" id="XP_023593583.1">
    <property type="nucleotide sequence ID" value="XM_023737815.1"/>
</dbReference>
<keyword evidence="2" id="KW-1185">Reference proteome</keyword>
<proteinExistence type="predicted"/>
<gene>
    <name evidence="3" type="primary">LOC111821823</name>
</gene>